<keyword evidence="3" id="KW-1185">Reference proteome</keyword>
<dbReference type="EMBL" id="BTGU01000003">
    <property type="protein sequence ID" value="GMN31024.1"/>
    <property type="molecule type" value="Genomic_DNA"/>
</dbReference>
<comment type="caution">
    <text evidence="2">The sequence shown here is derived from an EMBL/GenBank/DDBJ whole genome shotgun (WGS) entry which is preliminary data.</text>
</comment>
<proteinExistence type="predicted"/>
<organism evidence="2 3">
    <name type="scientific">Ficus carica</name>
    <name type="common">Common fig</name>
    <dbReference type="NCBI Taxonomy" id="3494"/>
    <lineage>
        <taxon>Eukaryota</taxon>
        <taxon>Viridiplantae</taxon>
        <taxon>Streptophyta</taxon>
        <taxon>Embryophyta</taxon>
        <taxon>Tracheophyta</taxon>
        <taxon>Spermatophyta</taxon>
        <taxon>Magnoliopsida</taxon>
        <taxon>eudicotyledons</taxon>
        <taxon>Gunneridae</taxon>
        <taxon>Pentapetalae</taxon>
        <taxon>rosids</taxon>
        <taxon>fabids</taxon>
        <taxon>Rosales</taxon>
        <taxon>Moraceae</taxon>
        <taxon>Ficeae</taxon>
        <taxon>Ficus</taxon>
    </lineage>
</organism>
<accession>A0AA87ZDK4</accession>
<protein>
    <submittedName>
        <fullName evidence="2">Uncharacterized protein</fullName>
    </submittedName>
</protein>
<sequence length="115" mass="11499">MGGRSPGGGDFAIPEQWKLAEGGAVIDVSRDGGPRFDEVCQEGVDWVVVGGCLGRVGARRPTRRGLVAAGGPSPGSRVRLGVGVGSPSTDAGGGPDWVDAVVEGRRGKFGSGVGL</sequence>
<evidence type="ECO:0000256" key="1">
    <source>
        <dbReference type="SAM" id="MobiDB-lite"/>
    </source>
</evidence>
<dbReference type="AlphaFoldDB" id="A0AA87ZDK4"/>
<dbReference type="Proteomes" id="UP001187192">
    <property type="component" value="Unassembled WGS sequence"/>
</dbReference>
<evidence type="ECO:0000313" key="3">
    <source>
        <dbReference type="Proteomes" id="UP001187192"/>
    </source>
</evidence>
<feature type="region of interest" description="Disordered" evidence="1">
    <location>
        <begin position="65"/>
        <end position="96"/>
    </location>
</feature>
<feature type="compositionally biased region" description="Low complexity" evidence="1">
    <location>
        <begin position="74"/>
        <end position="88"/>
    </location>
</feature>
<reference evidence="2" key="1">
    <citation type="submission" date="2023-07" db="EMBL/GenBank/DDBJ databases">
        <title>draft genome sequence of fig (Ficus carica).</title>
        <authorList>
            <person name="Takahashi T."/>
            <person name="Nishimura K."/>
        </authorList>
    </citation>
    <scope>NUCLEOTIDE SEQUENCE</scope>
</reference>
<name>A0AA87ZDK4_FICCA</name>
<gene>
    <name evidence="2" type="ORF">TIFTF001_003060</name>
</gene>
<evidence type="ECO:0000313" key="2">
    <source>
        <dbReference type="EMBL" id="GMN31024.1"/>
    </source>
</evidence>